<dbReference type="RefSeq" id="WP_138254197.1">
    <property type="nucleotide sequence ID" value="NZ_VAVZ01000055.1"/>
</dbReference>
<protein>
    <submittedName>
        <fullName evidence="3">YdcF family protein</fullName>
    </submittedName>
</protein>
<dbReference type="PANTHER" id="PTHR30336:SF4">
    <property type="entry name" value="ENVELOPE BIOGENESIS FACTOR ELYC"/>
    <property type="match status" value="1"/>
</dbReference>
<dbReference type="EMBL" id="VAVZ01000055">
    <property type="protein sequence ID" value="TLP92901.1"/>
    <property type="molecule type" value="Genomic_DNA"/>
</dbReference>
<keyword evidence="4" id="KW-1185">Reference proteome</keyword>
<dbReference type="OrthoDB" id="9782395at2"/>
<evidence type="ECO:0000313" key="4">
    <source>
        <dbReference type="Proteomes" id="UP000310458"/>
    </source>
</evidence>
<dbReference type="Proteomes" id="UP000310458">
    <property type="component" value="Unassembled WGS sequence"/>
</dbReference>
<dbReference type="InterPro" id="IPR051599">
    <property type="entry name" value="Cell_Envelope_Assoc"/>
</dbReference>
<proteinExistence type="predicted"/>
<organism evidence="3 4">
    <name type="scientific">Nesterenkonia salmonea</name>
    <dbReference type="NCBI Taxonomy" id="1804987"/>
    <lineage>
        <taxon>Bacteria</taxon>
        <taxon>Bacillati</taxon>
        <taxon>Actinomycetota</taxon>
        <taxon>Actinomycetes</taxon>
        <taxon>Micrococcales</taxon>
        <taxon>Micrococcaceae</taxon>
        <taxon>Nesterenkonia</taxon>
    </lineage>
</organism>
<feature type="transmembrane region" description="Helical" evidence="1">
    <location>
        <begin position="32"/>
        <end position="54"/>
    </location>
</feature>
<feature type="transmembrane region" description="Helical" evidence="1">
    <location>
        <begin position="102"/>
        <end position="122"/>
    </location>
</feature>
<dbReference type="InterPro" id="IPR014729">
    <property type="entry name" value="Rossmann-like_a/b/a_fold"/>
</dbReference>
<dbReference type="GO" id="GO:0043164">
    <property type="term" value="P:Gram-negative-bacterium-type cell wall biogenesis"/>
    <property type="evidence" value="ECO:0007669"/>
    <property type="project" value="TreeGrafter"/>
</dbReference>
<accession>A0A5R9B783</accession>
<dbReference type="Gene3D" id="3.40.50.620">
    <property type="entry name" value="HUPs"/>
    <property type="match status" value="1"/>
</dbReference>
<dbReference type="CDD" id="cd06259">
    <property type="entry name" value="YdcF-like"/>
    <property type="match status" value="1"/>
</dbReference>
<evidence type="ECO:0000256" key="1">
    <source>
        <dbReference type="SAM" id="Phobius"/>
    </source>
</evidence>
<name>A0A5R9B783_9MICC</name>
<evidence type="ECO:0000259" key="2">
    <source>
        <dbReference type="Pfam" id="PF02698"/>
    </source>
</evidence>
<comment type="caution">
    <text evidence="3">The sequence shown here is derived from an EMBL/GenBank/DDBJ whole genome shotgun (WGS) entry which is preliminary data.</text>
</comment>
<keyword evidence="1" id="KW-1133">Transmembrane helix</keyword>
<gene>
    <name evidence="3" type="ORF">FEF26_14215</name>
</gene>
<dbReference type="Pfam" id="PF02698">
    <property type="entry name" value="DUF218"/>
    <property type="match status" value="1"/>
</dbReference>
<reference evidence="3 4" key="1">
    <citation type="submission" date="2019-05" db="EMBL/GenBank/DDBJ databases">
        <title>Nesterenkonia sp. GY074 isolated from the Southern Atlantic Ocean.</title>
        <authorList>
            <person name="Zhang G."/>
        </authorList>
    </citation>
    <scope>NUCLEOTIDE SEQUENCE [LARGE SCALE GENOMIC DNA]</scope>
    <source>
        <strain evidence="3 4">GY074</strain>
    </source>
</reference>
<keyword evidence="1" id="KW-0812">Transmembrane</keyword>
<feature type="transmembrane region" description="Helical" evidence="1">
    <location>
        <begin position="332"/>
        <end position="352"/>
    </location>
</feature>
<evidence type="ECO:0000313" key="3">
    <source>
        <dbReference type="EMBL" id="TLP92901.1"/>
    </source>
</evidence>
<dbReference type="AlphaFoldDB" id="A0A5R9B783"/>
<feature type="transmembrane region" description="Helical" evidence="1">
    <location>
        <begin position="142"/>
        <end position="168"/>
    </location>
</feature>
<dbReference type="PANTHER" id="PTHR30336">
    <property type="entry name" value="INNER MEMBRANE PROTEIN, PROBABLE PERMEASE"/>
    <property type="match status" value="1"/>
</dbReference>
<feature type="transmembrane region" description="Helical" evidence="1">
    <location>
        <begin position="6"/>
        <end position="25"/>
    </location>
</feature>
<sequence>MVLTWGAAILAGGGAVAAALGLMLFAKDGRRIGALGCGVLGTFTALVSGAILLFQQGFQGPLLVIAIAALAIMLLGTIVGYPVLVLFLLWSGVTVLRRESRSLSNGLALLAGVGMVVLPFTLRALEPAGAMQESVWYITRYGMHSAAVLVVGYVAVVFAIFLIASLLYRWRRLRIMPEAVIILGAGLIDGQVPPLLQGRLRRGLEVQRSFDPAPVIITSGGQGADEPRAEGVAMREYLIAIGAEPEGVIAETESRSTRENLYFSQQLLTDPHAAVVVVTSNYHVFRAALLTRSMELRAHVVGSKTAWYYLPSAVLREFAGVVRDQLRIHLSIVGALVVLGLVSSFILVPAMIPPPGT</sequence>
<dbReference type="GO" id="GO:0000270">
    <property type="term" value="P:peptidoglycan metabolic process"/>
    <property type="evidence" value="ECO:0007669"/>
    <property type="project" value="TreeGrafter"/>
</dbReference>
<dbReference type="GO" id="GO:0005886">
    <property type="term" value="C:plasma membrane"/>
    <property type="evidence" value="ECO:0007669"/>
    <property type="project" value="TreeGrafter"/>
</dbReference>
<keyword evidence="1" id="KW-0472">Membrane</keyword>
<dbReference type="InterPro" id="IPR003848">
    <property type="entry name" value="DUF218"/>
</dbReference>
<feature type="transmembrane region" description="Helical" evidence="1">
    <location>
        <begin position="60"/>
        <end position="90"/>
    </location>
</feature>
<feature type="domain" description="DUF218" evidence="2">
    <location>
        <begin position="178"/>
        <end position="320"/>
    </location>
</feature>